<dbReference type="PANTHER" id="PTHR37313:SF2">
    <property type="entry name" value="UPF0749 PROTEIN YLXX"/>
    <property type="match status" value="1"/>
</dbReference>
<keyword evidence="3" id="KW-1133">Transmembrane helix</keyword>
<comment type="similarity">
    <text evidence="1">Belongs to the UPF0749 family.</text>
</comment>
<dbReference type="Pfam" id="PF05949">
    <property type="entry name" value="DUF881"/>
    <property type="match status" value="1"/>
</dbReference>
<evidence type="ECO:0000256" key="1">
    <source>
        <dbReference type="ARBA" id="ARBA00009108"/>
    </source>
</evidence>
<dbReference type="InterPro" id="IPR010273">
    <property type="entry name" value="DUF881"/>
</dbReference>
<dbReference type="EMBL" id="CYGZ01000020">
    <property type="protein sequence ID" value="CUA81055.1"/>
    <property type="molecule type" value="Genomic_DNA"/>
</dbReference>
<dbReference type="AlphaFoldDB" id="A0A0K6GQR0"/>
<keyword evidence="2" id="KW-0175">Coiled coil</keyword>
<name>A0A0K6GQR0_9BACL</name>
<dbReference type="PANTHER" id="PTHR37313">
    <property type="entry name" value="UPF0749 PROTEIN RV1825"/>
    <property type="match status" value="1"/>
</dbReference>
<evidence type="ECO:0000313" key="4">
    <source>
        <dbReference type="EMBL" id="CUA81055.1"/>
    </source>
</evidence>
<evidence type="ECO:0000256" key="3">
    <source>
        <dbReference type="SAM" id="Phobius"/>
    </source>
</evidence>
<dbReference type="Proteomes" id="UP000182738">
    <property type="component" value="Unassembled WGS sequence"/>
</dbReference>
<dbReference type="OrthoDB" id="2439649at2"/>
<keyword evidence="3" id="KW-0472">Membrane</keyword>
<dbReference type="Gene3D" id="3.30.70.1880">
    <property type="entry name" value="Protein of unknown function DUF881"/>
    <property type="match status" value="1"/>
</dbReference>
<protein>
    <submittedName>
        <fullName evidence="4">Uncharacterized conserved protein YlxW, UPF0749 family</fullName>
    </submittedName>
</protein>
<feature type="transmembrane region" description="Helical" evidence="3">
    <location>
        <begin position="7"/>
        <end position="25"/>
    </location>
</feature>
<evidence type="ECO:0000256" key="2">
    <source>
        <dbReference type="SAM" id="Coils"/>
    </source>
</evidence>
<dbReference type="STRING" id="1325335.GCA_001418025_02368"/>
<keyword evidence="5" id="KW-1185">Reference proteome</keyword>
<organism evidence="4 5">
    <name type="scientific">Anoxybacillus suryakundensis</name>
    <dbReference type="NCBI Taxonomy" id="1325335"/>
    <lineage>
        <taxon>Bacteria</taxon>
        <taxon>Bacillati</taxon>
        <taxon>Bacillota</taxon>
        <taxon>Bacilli</taxon>
        <taxon>Bacillales</taxon>
        <taxon>Anoxybacillaceae</taxon>
        <taxon>Anoxybacillus</taxon>
    </lineage>
</organism>
<dbReference type="RefSeq" id="WP_055441902.1">
    <property type="nucleotide sequence ID" value="NZ_BAABDZ010000010.1"/>
</dbReference>
<sequence>MLTRKTTWHFTFVSLIIGFMLAIQFQTSHEPDVRDTRDIWEIRQDLKKEQELHKQLLHEIRKYEETLEKYEQQRSENKGAILRQTVEELKKEAGLTEVVGEGVVLYVEQMYDESYVGPVSDTVSAELLRRLMNELNMYGAQYVSIADQRIVNTTVIRDINGVTKVDSYPLRSFPFEIKVIAADAEKMYNRLKASTIADDFALENLLLTISEPQQRVVIPPYDGTVRVKQMEAVEDARR</sequence>
<feature type="coiled-coil region" evidence="2">
    <location>
        <begin position="46"/>
        <end position="92"/>
    </location>
</feature>
<accession>A0A0K6GQR0</accession>
<proteinExistence type="inferred from homology"/>
<evidence type="ECO:0000313" key="5">
    <source>
        <dbReference type="Proteomes" id="UP000182738"/>
    </source>
</evidence>
<keyword evidence="3" id="KW-0812">Transmembrane</keyword>
<gene>
    <name evidence="4" type="ORF">Ga0061060_12020</name>
</gene>
<reference evidence="5" key="1">
    <citation type="submission" date="2015-08" db="EMBL/GenBank/DDBJ databases">
        <authorList>
            <person name="Varghese N."/>
        </authorList>
    </citation>
    <scope>NUCLEOTIDE SEQUENCE [LARGE SCALE GENOMIC DNA]</scope>
    <source>
        <strain evidence="5">DSM 27374</strain>
    </source>
</reference>